<keyword evidence="2" id="KW-1185">Reference proteome</keyword>
<dbReference type="OrthoDB" id="9781481at2"/>
<dbReference type="EMBL" id="SDHZ01000001">
    <property type="protein sequence ID" value="RXK86195.1"/>
    <property type="molecule type" value="Genomic_DNA"/>
</dbReference>
<dbReference type="AlphaFoldDB" id="A0A4Q1DBN6"/>
<organism evidence="1 2">
    <name type="scientific">Filimonas effusa</name>
    <dbReference type="NCBI Taxonomy" id="2508721"/>
    <lineage>
        <taxon>Bacteria</taxon>
        <taxon>Pseudomonadati</taxon>
        <taxon>Bacteroidota</taxon>
        <taxon>Chitinophagia</taxon>
        <taxon>Chitinophagales</taxon>
        <taxon>Chitinophagaceae</taxon>
        <taxon>Filimonas</taxon>
    </lineage>
</organism>
<gene>
    <name evidence="1" type="ORF">ESB13_05140</name>
</gene>
<sequence>MNDKIRNKIQNFLRSETCLLIINEPDFYFQKAKDTLDEYLNLEVTGRGKEFLLDNKKDYHKLKDLFENNDEFYEFGRLIFTLISYCDTNANRKKEFNLYEDKRVLALASVRMNSWVEQLIVFKFTGELQAGSIRNAINYLQAPADHFTMLSENHRNQICENLFGKTYNEATFKGDFFEFFSEFYISVQNDNNYTHLLTRMSYDINTEWKGNIIGLVCPDDTVRSIRH</sequence>
<evidence type="ECO:0000313" key="2">
    <source>
        <dbReference type="Proteomes" id="UP000290545"/>
    </source>
</evidence>
<reference evidence="1 2" key="1">
    <citation type="submission" date="2019-01" db="EMBL/GenBank/DDBJ databases">
        <title>Filimonas sp. strain TTM-71.</title>
        <authorList>
            <person name="Chen W.-M."/>
        </authorList>
    </citation>
    <scope>NUCLEOTIDE SEQUENCE [LARGE SCALE GENOMIC DNA]</scope>
    <source>
        <strain evidence="1 2">TTM-71</strain>
    </source>
</reference>
<dbReference type="RefSeq" id="WP_129001945.1">
    <property type="nucleotide sequence ID" value="NZ_SDHZ01000001.1"/>
</dbReference>
<comment type="caution">
    <text evidence="1">The sequence shown here is derived from an EMBL/GenBank/DDBJ whole genome shotgun (WGS) entry which is preliminary data.</text>
</comment>
<accession>A0A4Q1DBN6</accession>
<protein>
    <submittedName>
        <fullName evidence="1">Uncharacterized protein</fullName>
    </submittedName>
</protein>
<dbReference type="Proteomes" id="UP000290545">
    <property type="component" value="Unassembled WGS sequence"/>
</dbReference>
<evidence type="ECO:0000313" key="1">
    <source>
        <dbReference type="EMBL" id="RXK86195.1"/>
    </source>
</evidence>
<name>A0A4Q1DBN6_9BACT</name>
<proteinExistence type="predicted"/>